<protein>
    <recommendedName>
        <fullName evidence="9">Membrane fusion protein (MFP) family protein</fullName>
    </recommendedName>
</protein>
<feature type="domain" description="AprE-like beta-barrel" evidence="12">
    <location>
        <begin position="348"/>
        <end position="440"/>
    </location>
</feature>
<comment type="similarity">
    <text evidence="2 9">Belongs to the membrane fusion protein (MFP) (TC 8.A.1) family.</text>
</comment>
<keyword evidence="10" id="KW-0175">Coiled coil</keyword>
<feature type="transmembrane region" description="Helical" evidence="9">
    <location>
        <begin position="39"/>
        <end position="60"/>
    </location>
</feature>
<dbReference type="Gene3D" id="2.40.50.100">
    <property type="match status" value="1"/>
</dbReference>
<dbReference type="Pfam" id="PF25994">
    <property type="entry name" value="HH_AprE"/>
    <property type="match status" value="1"/>
</dbReference>
<accession>A0A935KC00</accession>
<dbReference type="GO" id="GO:0015031">
    <property type="term" value="P:protein transport"/>
    <property type="evidence" value="ECO:0007669"/>
    <property type="project" value="InterPro"/>
</dbReference>
<comment type="caution">
    <text evidence="13">The sequence shown here is derived from an EMBL/GenBank/DDBJ whole genome shotgun (WGS) entry which is preliminary data.</text>
</comment>
<gene>
    <name evidence="13" type="ORF">IPJ38_13165</name>
</gene>
<dbReference type="PANTHER" id="PTHR30386:SF17">
    <property type="entry name" value="ALKALINE PROTEASE SECRETION PROTEIN APRE"/>
    <property type="match status" value="1"/>
</dbReference>
<evidence type="ECO:0000256" key="3">
    <source>
        <dbReference type="ARBA" id="ARBA00022448"/>
    </source>
</evidence>
<evidence type="ECO:0000256" key="5">
    <source>
        <dbReference type="ARBA" id="ARBA00022519"/>
    </source>
</evidence>
<dbReference type="Pfam" id="PF26002">
    <property type="entry name" value="Beta-barrel_AprE"/>
    <property type="match status" value="1"/>
</dbReference>
<dbReference type="PRINTS" id="PR01490">
    <property type="entry name" value="RTXTOXIND"/>
</dbReference>
<name>A0A935KC00_9RHOO</name>
<reference evidence="13 14" key="1">
    <citation type="submission" date="2020-10" db="EMBL/GenBank/DDBJ databases">
        <title>Connecting structure to function with the recovery of over 1000 high-quality activated sludge metagenome-assembled genomes encoding full-length rRNA genes using long-read sequencing.</title>
        <authorList>
            <person name="Singleton C.M."/>
            <person name="Petriglieri F."/>
            <person name="Kristensen J.M."/>
            <person name="Kirkegaard R.H."/>
            <person name="Michaelsen T.Y."/>
            <person name="Andersen M.H."/>
            <person name="Karst S.M."/>
            <person name="Dueholm M.S."/>
            <person name="Nielsen P.H."/>
            <person name="Albertsen M."/>
        </authorList>
    </citation>
    <scope>NUCLEOTIDE SEQUENCE [LARGE SCALE GENOMIC DNA]</scope>
    <source>
        <strain evidence="13">EsbW_18-Q3-R4-48_BATAC.463</strain>
    </source>
</reference>
<evidence type="ECO:0000256" key="4">
    <source>
        <dbReference type="ARBA" id="ARBA00022475"/>
    </source>
</evidence>
<dbReference type="PANTHER" id="PTHR30386">
    <property type="entry name" value="MEMBRANE FUSION SUBUNIT OF EMRAB-TOLC MULTIDRUG EFFLUX PUMP"/>
    <property type="match status" value="1"/>
</dbReference>
<dbReference type="GO" id="GO:0005886">
    <property type="term" value="C:plasma membrane"/>
    <property type="evidence" value="ECO:0007669"/>
    <property type="project" value="UniProtKB-SubCell"/>
</dbReference>
<dbReference type="InterPro" id="IPR010129">
    <property type="entry name" value="T1SS_HlyD"/>
</dbReference>
<evidence type="ECO:0000256" key="8">
    <source>
        <dbReference type="ARBA" id="ARBA00023136"/>
    </source>
</evidence>
<dbReference type="SUPFAM" id="SSF111369">
    <property type="entry name" value="HlyD-like secretion proteins"/>
    <property type="match status" value="1"/>
</dbReference>
<evidence type="ECO:0000313" key="13">
    <source>
        <dbReference type="EMBL" id="MBK7415916.1"/>
    </source>
</evidence>
<dbReference type="Gene3D" id="2.40.30.170">
    <property type="match status" value="1"/>
</dbReference>
<sequence>MIKKLLNNATDGKEIIDVELIKPTPEQTNSQVNTDEKPIVRFGMLTLIIGFGGFLLWSAIAPLDEGVPGTGIISVDTKRKTIQHLRGGLVESIAVREGDRVKAGDVLLRLNDTDIKAQLDITRGQYAVVKATEARLLAERDGKATVTFSPALLEAAKTDRRTAEAISAQGQLFAARKSALSSELGTVDESIVGLNQQIIGLQSIEAGKKKQIDLILKEANSYRSLVEEGFVPRNKLYELERVLADLSGTRGGDLAQIARAQASINEMKLRKLQRIQDFRKEVETQMSDVQKEVGNQSDRLTALTEEFERSVIKAPTDGTVVGMEAHTVGGVIRPGDRIMDIVPEGDVLIVEAQLPVNLIDKVRVGQLANMHLQIVLSGGAQPAIEGRVAQISADRLTEPRTGNPYYSARIQITENGEAELLRHKIQAQPGMQVDVVIVTGARTVLQYLLKPLMSRVNAGMKEQ</sequence>
<dbReference type="EMBL" id="JADJMS010000027">
    <property type="protein sequence ID" value="MBK7415916.1"/>
    <property type="molecule type" value="Genomic_DNA"/>
</dbReference>
<evidence type="ECO:0000256" key="6">
    <source>
        <dbReference type="ARBA" id="ARBA00022692"/>
    </source>
</evidence>
<keyword evidence="3 9" id="KW-0813">Transport</keyword>
<organism evidence="13 14">
    <name type="scientific">Candidatus Dechloromonas phosphorivorans</name>
    <dbReference type="NCBI Taxonomy" id="2899244"/>
    <lineage>
        <taxon>Bacteria</taxon>
        <taxon>Pseudomonadati</taxon>
        <taxon>Pseudomonadota</taxon>
        <taxon>Betaproteobacteria</taxon>
        <taxon>Rhodocyclales</taxon>
        <taxon>Azonexaceae</taxon>
        <taxon>Dechloromonas</taxon>
    </lineage>
</organism>
<comment type="subcellular location">
    <subcellularLocation>
        <location evidence="1 9">Cell inner membrane</location>
        <topology evidence="1 9">Single-pass membrane protein</topology>
    </subcellularLocation>
</comment>
<dbReference type="InterPro" id="IPR058781">
    <property type="entry name" value="HH_AprE-like"/>
</dbReference>
<evidence type="ECO:0000256" key="7">
    <source>
        <dbReference type="ARBA" id="ARBA00022989"/>
    </source>
</evidence>
<keyword evidence="7 9" id="KW-1133">Transmembrane helix</keyword>
<feature type="coiled-coil region" evidence="10">
    <location>
        <begin position="272"/>
        <end position="306"/>
    </location>
</feature>
<evidence type="ECO:0000259" key="12">
    <source>
        <dbReference type="Pfam" id="PF26002"/>
    </source>
</evidence>
<dbReference type="InterPro" id="IPR058982">
    <property type="entry name" value="Beta-barrel_AprE"/>
</dbReference>
<dbReference type="NCBIfam" id="TIGR01843">
    <property type="entry name" value="type_I_hlyD"/>
    <property type="match status" value="1"/>
</dbReference>
<evidence type="ECO:0000256" key="1">
    <source>
        <dbReference type="ARBA" id="ARBA00004377"/>
    </source>
</evidence>
<evidence type="ECO:0000256" key="10">
    <source>
        <dbReference type="SAM" id="Coils"/>
    </source>
</evidence>
<keyword evidence="8 9" id="KW-0472">Membrane</keyword>
<dbReference type="AlphaFoldDB" id="A0A935KC00"/>
<evidence type="ECO:0000256" key="9">
    <source>
        <dbReference type="RuleBase" id="RU365093"/>
    </source>
</evidence>
<dbReference type="InterPro" id="IPR050739">
    <property type="entry name" value="MFP"/>
</dbReference>
<keyword evidence="4 9" id="KW-1003">Cell membrane</keyword>
<keyword evidence="5 9" id="KW-0997">Cell inner membrane</keyword>
<feature type="domain" description="AprE-like long alpha-helical hairpin" evidence="11">
    <location>
        <begin position="116"/>
        <end position="305"/>
    </location>
</feature>
<proteinExistence type="inferred from homology"/>
<evidence type="ECO:0000259" key="11">
    <source>
        <dbReference type="Pfam" id="PF25994"/>
    </source>
</evidence>
<evidence type="ECO:0000313" key="14">
    <source>
        <dbReference type="Proteomes" id="UP000739411"/>
    </source>
</evidence>
<dbReference type="Proteomes" id="UP000739411">
    <property type="component" value="Unassembled WGS sequence"/>
</dbReference>
<evidence type="ECO:0000256" key="2">
    <source>
        <dbReference type="ARBA" id="ARBA00009477"/>
    </source>
</evidence>
<keyword evidence="6 9" id="KW-0812">Transmembrane</keyword>